<evidence type="ECO:0000313" key="2">
    <source>
        <dbReference type="Proteomes" id="UP000887565"/>
    </source>
</evidence>
<reference evidence="3" key="1">
    <citation type="submission" date="2022-11" db="UniProtKB">
        <authorList>
            <consortium name="WormBaseParasite"/>
        </authorList>
    </citation>
    <scope>IDENTIFICATION</scope>
</reference>
<evidence type="ECO:0000256" key="1">
    <source>
        <dbReference type="SAM" id="MobiDB-lite"/>
    </source>
</evidence>
<feature type="compositionally biased region" description="Basic residues" evidence="1">
    <location>
        <begin position="1"/>
        <end position="10"/>
    </location>
</feature>
<sequence length="158" mass="17393">MITLSKKRVNIKNSQELQQTTKGKKIKTHNSGRTSNLYLRPNCALGAARHELTNQRSGPCADAAITPGASINLARAAILDPGASTSNSMGEAKKRVGRADGQKRTYHDVVDYNIRFNDKKMFTSLFREILSFLGIFQNSSIVSDILNLDTVDILDVII</sequence>
<evidence type="ECO:0000313" key="3">
    <source>
        <dbReference type="WBParaSite" id="nRc.2.0.1.t06690-RA"/>
    </source>
</evidence>
<name>A0A915HXY7_ROMCU</name>
<feature type="region of interest" description="Disordered" evidence="1">
    <location>
        <begin position="1"/>
        <end position="33"/>
    </location>
</feature>
<feature type="compositionally biased region" description="Polar residues" evidence="1">
    <location>
        <begin position="11"/>
        <end position="21"/>
    </location>
</feature>
<accession>A0A915HXY7</accession>
<dbReference type="AlphaFoldDB" id="A0A915HXY7"/>
<keyword evidence="2" id="KW-1185">Reference proteome</keyword>
<dbReference type="WBParaSite" id="nRc.2.0.1.t06690-RA">
    <property type="protein sequence ID" value="nRc.2.0.1.t06690-RA"/>
    <property type="gene ID" value="nRc.2.0.1.g06690"/>
</dbReference>
<organism evidence="2 3">
    <name type="scientific">Romanomermis culicivorax</name>
    <name type="common">Nematode worm</name>
    <dbReference type="NCBI Taxonomy" id="13658"/>
    <lineage>
        <taxon>Eukaryota</taxon>
        <taxon>Metazoa</taxon>
        <taxon>Ecdysozoa</taxon>
        <taxon>Nematoda</taxon>
        <taxon>Enoplea</taxon>
        <taxon>Dorylaimia</taxon>
        <taxon>Mermithida</taxon>
        <taxon>Mermithoidea</taxon>
        <taxon>Mermithidae</taxon>
        <taxon>Romanomermis</taxon>
    </lineage>
</organism>
<dbReference type="Proteomes" id="UP000887565">
    <property type="component" value="Unplaced"/>
</dbReference>
<proteinExistence type="predicted"/>
<protein>
    <submittedName>
        <fullName evidence="3">Uncharacterized protein</fullName>
    </submittedName>
</protein>